<comment type="caution">
    <text evidence="2">The sequence shown here is derived from an EMBL/GenBank/DDBJ whole genome shotgun (WGS) entry which is preliminary data.</text>
</comment>
<dbReference type="InterPro" id="IPR001544">
    <property type="entry name" value="Aminotrans_IV"/>
</dbReference>
<dbReference type="Gene3D" id="3.30.470.10">
    <property type="match status" value="1"/>
</dbReference>
<dbReference type="Gene3D" id="3.20.10.10">
    <property type="entry name" value="D-amino Acid Aminotransferase, subunit A, domain 2"/>
    <property type="match status" value="1"/>
</dbReference>
<evidence type="ECO:0000256" key="1">
    <source>
        <dbReference type="ARBA" id="ARBA00014472"/>
    </source>
</evidence>
<reference evidence="2 3" key="1">
    <citation type="submission" date="2020-06" db="EMBL/GenBank/DDBJ databases">
        <authorList>
            <person name="De Coninck B."/>
            <person name="Ibrahim H."/>
        </authorList>
    </citation>
    <scope>NUCLEOTIDE SEQUENCE [LARGE SCALE GENOMIC DNA]</scope>
    <source>
        <strain evidence="2">Ag_rhizogenes_K599</strain>
    </source>
</reference>
<proteinExistence type="predicted"/>
<protein>
    <recommendedName>
        <fullName evidence="1">Probable branched-chain-amino-acid aminotransferase</fullName>
    </recommendedName>
</protein>
<dbReference type="GO" id="GO:0003824">
    <property type="term" value="F:catalytic activity"/>
    <property type="evidence" value="ECO:0007669"/>
    <property type="project" value="InterPro"/>
</dbReference>
<dbReference type="AlphaFoldDB" id="A0AAN2DBR5"/>
<dbReference type="KEGG" id="aro:B0909_09890"/>
<accession>A0AAN2DBR5</accession>
<evidence type="ECO:0000313" key="3">
    <source>
        <dbReference type="Proteomes" id="UP000528185"/>
    </source>
</evidence>
<name>A0AAN2DBR5_RHIRH</name>
<organism evidence="2 3">
    <name type="scientific">Rhizobium rhizogenes</name>
    <name type="common">Agrobacterium rhizogenes</name>
    <dbReference type="NCBI Taxonomy" id="359"/>
    <lineage>
        <taxon>Bacteria</taxon>
        <taxon>Pseudomonadati</taxon>
        <taxon>Pseudomonadota</taxon>
        <taxon>Alphaproteobacteria</taxon>
        <taxon>Hyphomicrobiales</taxon>
        <taxon>Rhizobiaceae</taxon>
        <taxon>Rhizobium/Agrobacterium group</taxon>
        <taxon>Rhizobium</taxon>
    </lineage>
</organism>
<sequence>MNRKSGFRTEINGCVATAEDLSSLAFAGFAHFTAMQVREGAVRGLEFHLARLRSASIEFFGQALPDDLVREHIRHAIESAPSALSVTATMFSRRGEFTPTGALDDPAILVRTAPPSDGPAGPLRLSVVQHERPFPTIKHVGEASKTQYLRQAVKKGYDDAAFIDTRGRLSEATIWNLAFWDGKAVVWPEAALLYGVTMTIIRRQLETLGIEQREEPISPARVIDMKGAAIMNSWTPGVAVSAFDTASVPLSPAFMEILREAYKREPLVNI</sequence>
<dbReference type="InterPro" id="IPR036038">
    <property type="entry name" value="Aminotransferase-like"/>
</dbReference>
<dbReference type="InterPro" id="IPR043132">
    <property type="entry name" value="BCAT-like_C"/>
</dbReference>
<gene>
    <name evidence="2" type="ORF">AGRHK599_LOCUS383</name>
</gene>
<dbReference type="EMBL" id="CAICSX020000001">
    <property type="protein sequence ID" value="CAD0210368.1"/>
    <property type="molecule type" value="Genomic_DNA"/>
</dbReference>
<dbReference type="InterPro" id="IPR043131">
    <property type="entry name" value="BCAT-like_N"/>
</dbReference>
<evidence type="ECO:0000313" key="2">
    <source>
        <dbReference type="EMBL" id="CAD0210368.1"/>
    </source>
</evidence>
<dbReference type="Proteomes" id="UP000528185">
    <property type="component" value="Unassembled WGS sequence"/>
</dbReference>
<dbReference type="RefSeq" id="WP_065115003.1">
    <property type="nucleotide sequence ID" value="NZ_CAICSX020000001.1"/>
</dbReference>
<dbReference type="NCBIfam" id="NF006734">
    <property type="entry name" value="PRK09266.1"/>
    <property type="match status" value="1"/>
</dbReference>
<dbReference type="SUPFAM" id="SSF56752">
    <property type="entry name" value="D-aminoacid aminotransferase-like PLP-dependent enzymes"/>
    <property type="match status" value="1"/>
</dbReference>
<dbReference type="Pfam" id="PF01063">
    <property type="entry name" value="Aminotran_4"/>
    <property type="match status" value="1"/>
</dbReference>